<evidence type="ECO:0000256" key="6">
    <source>
        <dbReference type="ARBA" id="ARBA00023310"/>
    </source>
</evidence>
<dbReference type="NCBIfam" id="TIGR01145">
    <property type="entry name" value="ATP_synt_delta"/>
    <property type="match status" value="1"/>
</dbReference>
<dbReference type="STRING" id="45851.BHV86_02880"/>
<keyword evidence="8" id="KW-0378">Hydrolase</keyword>
<dbReference type="GO" id="GO:0045259">
    <property type="term" value="C:proton-transporting ATP synthase complex"/>
    <property type="evidence" value="ECO:0007669"/>
    <property type="project" value="UniProtKB-KW"/>
</dbReference>
<evidence type="ECO:0000256" key="4">
    <source>
        <dbReference type="ARBA" id="ARBA00023065"/>
    </source>
</evidence>
<dbReference type="RefSeq" id="WP_005601463.1">
    <property type="nucleotide sequence ID" value="NZ_GG663520.1"/>
</dbReference>
<keyword evidence="9" id="KW-1185">Reference proteome</keyword>
<keyword evidence="5 7" id="KW-0472">Membrane</keyword>
<evidence type="ECO:0000256" key="5">
    <source>
        <dbReference type="ARBA" id="ARBA00023136"/>
    </source>
</evidence>
<dbReference type="GO" id="GO:0046933">
    <property type="term" value="F:proton-transporting ATP synthase activity, rotational mechanism"/>
    <property type="evidence" value="ECO:0007669"/>
    <property type="project" value="UniProtKB-UniRule"/>
</dbReference>
<comment type="caution">
    <text evidence="8">The sequence shown here is derived from an EMBL/GenBank/DDBJ whole genome shotgun (WGS) entry which is preliminary data.</text>
</comment>
<evidence type="ECO:0000256" key="7">
    <source>
        <dbReference type="HAMAP-Rule" id="MF_01416"/>
    </source>
</evidence>
<dbReference type="GO" id="GO:0016787">
    <property type="term" value="F:hydrolase activity"/>
    <property type="evidence" value="ECO:0007669"/>
    <property type="project" value="UniProtKB-KW"/>
</dbReference>
<dbReference type="HOGENOM" id="CLU_085114_4_0_9"/>
<dbReference type="InterPro" id="IPR000711">
    <property type="entry name" value="ATPase_OSCP/dsu"/>
</dbReference>
<dbReference type="eggNOG" id="COG0712">
    <property type="taxonomic scope" value="Bacteria"/>
</dbReference>
<dbReference type="HAMAP" id="MF_01416">
    <property type="entry name" value="ATP_synth_delta_bact"/>
    <property type="match status" value="1"/>
</dbReference>
<dbReference type="Proteomes" id="UP000006238">
    <property type="component" value="Unassembled WGS sequence"/>
</dbReference>
<sequence>MAKLVSSTYGESLFEVAVEQNMTDALYDEAVCVLQVFSDNKELSEFLCHPNIEKDEKIKVMINSFEKFVSKEMTGFLVTVVEKDRAYAIKDILNYFLNKVKEYKGIGTAYVTTPVEPDKAAKEKILKRLLETTDYQEFEIHYSVDESLIGGMIIRIGDRVVDSSIKHKLLELSRQLQKIDL</sequence>
<protein>
    <recommendedName>
        <fullName evidence="7">ATP synthase subunit delta</fullName>
    </recommendedName>
    <alternativeName>
        <fullName evidence="7">ATP synthase F(1) sector subunit delta</fullName>
    </alternativeName>
    <alternativeName>
        <fullName evidence="7">F-type ATPase subunit delta</fullName>
        <shortName evidence="7">F-ATPase subunit delta</shortName>
    </alternativeName>
</protein>
<comment type="similarity">
    <text evidence="7">Belongs to the ATPase delta chain family.</text>
</comment>
<proteinExistence type="inferred from homology"/>
<keyword evidence="7" id="KW-1003">Cell membrane</keyword>
<evidence type="ECO:0000256" key="1">
    <source>
        <dbReference type="ARBA" id="ARBA00004370"/>
    </source>
</evidence>
<comment type="subcellular location">
    <subcellularLocation>
        <location evidence="7">Cell membrane</location>
        <topology evidence="7">Peripheral membrane protein</topology>
    </subcellularLocation>
    <subcellularLocation>
        <location evidence="1">Membrane</location>
    </subcellularLocation>
</comment>
<dbReference type="GO" id="GO:0005886">
    <property type="term" value="C:plasma membrane"/>
    <property type="evidence" value="ECO:0007669"/>
    <property type="project" value="UniProtKB-SubCell"/>
</dbReference>
<name>D4RXJ6_9FIRM</name>
<keyword evidence="6 7" id="KW-0066">ATP synthesis</keyword>
<dbReference type="PRINTS" id="PR00125">
    <property type="entry name" value="ATPASEDELTA"/>
</dbReference>
<keyword evidence="4 7" id="KW-0406">Ion transport</keyword>
<accession>D4RXJ6</accession>
<organism evidence="8 9">
    <name type="scientific">Eshraghiella crossota DSM 2876</name>
    <dbReference type="NCBI Taxonomy" id="511680"/>
    <lineage>
        <taxon>Bacteria</taxon>
        <taxon>Bacillati</taxon>
        <taxon>Bacillota</taxon>
        <taxon>Clostridia</taxon>
        <taxon>Lachnospirales</taxon>
        <taxon>Lachnospiraceae</taxon>
        <taxon>Eshraghiella</taxon>
    </lineage>
</organism>
<dbReference type="AlphaFoldDB" id="D4RXJ6"/>
<comment type="function">
    <text evidence="7">This protein is part of the stalk that links CF(0) to CF(1). It either transmits conformational changes from CF(0) to CF(1) or is implicated in proton conduction.</text>
</comment>
<keyword evidence="2 7" id="KW-0813">Transport</keyword>
<comment type="function">
    <text evidence="7">F(1)F(0) ATP synthase produces ATP from ADP in the presence of a proton or sodium gradient. F-type ATPases consist of two structural domains, F(1) containing the extramembraneous catalytic core and F(0) containing the membrane proton channel, linked together by a central stalk and a peripheral stalk. During catalysis, ATP synthesis in the catalytic domain of F(1) is coupled via a rotary mechanism of the central stalk subunits to proton translocation.</text>
</comment>
<dbReference type="EMBL" id="ABWN01000019">
    <property type="protein sequence ID" value="EFF69358.1"/>
    <property type="molecule type" value="Genomic_DNA"/>
</dbReference>
<dbReference type="Pfam" id="PF00213">
    <property type="entry name" value="OSCP"/>
    <property type="match status" value="1"/>
</dbReference>
<evidence type="ECO:0000313" key="9">
    <source>
        <dbReference type="Proteomes" id="UP000006238"/>
    </source>
</evidence>
<keyword evidence="7" id="KW-0139">CF(1)</keyword>
<evidence type="ECO:0000256" key="2">
    <source>
        <dbReference type="ARBA" id="ARBA00022448"/>
    </source>
</evidence>
<evidence type="ECO:0000313" key="8">
    <source>
        <dbReference type="EMBL" id="EFF69358.1"/>
    </source>
</evidence>
<dbReference type="Gene3D" id="1.10.520.20">
    <property type="entry name" value="N-terminal domain of the delta subunit of the F1F0-ATP synthase"/>
    <property type="match status" value="1"/>
</dbReference>
<dbReference type="PANTHER" id="PTHR11910">
    <property type="entry name" value="ATP SYNTHASE DELTA CHAIN"/>
    <property type="match status" value="1"/>
</dbReference>
<dbReference type="InterPro" id="IPR026015">
    <property type="entry name" value="ATP_synth_OSCP/delta_N_sf"/>
</dbReference>
<keyword evidence="3 7" id="KW-0375">Hydrogen ion transport</keyword>
<reference evidence="8 9" key="1">
    <citation type="submission" date="2010-02" db="EMBL/GenBank/DDBJ databases">
        <authorList>
            <person name="Weinstock G."/>
            <person name="Sodergren E."/>
            <person name="Clifton S."/>
            <person name="Fulton L."/>
            <person name="Fulton B."/>
            <person name="Courtney L."/>
            <person name="Fronick C."/>
            <person name="Harrison M."/>
            <person name="Strong C."/>
            <person name="Farmer C."/>
            <person name="Delahaunty K."/>
            <person name="Markovic C."/>
            <person name="Hall O."/>
            <person name="Minx P."/>
            <person name="Tomlinson C."/>
            <person name="Mitreva M."/>
            <person name="Nelson J."/>
            <person name="Hou S."/>
            <person name="Wollam A."/>
            <person name="Pepin K.H."/>
            <person name="Johnson M."/>
            <person name="Bhonagiri V."/>
            <person name="Zhang X."/>
            <person name="Suruliraj S."/>
            <person name="Warren W."/>
            <person name="Chinwalla A."/>
            <person name="Mardis E.R."/>
            <person name="Wilson R.K."/>
        </authorList>
    </citation>
    <scope>NUCLEOTIDE SEQUENCE [LARGE SCALE GENOMIC DNA]</scope>
    <source>
        <strain evidence="8 9">DSM 2876</strain>
    </source>
</reference>
<dbReference type="SUPFAM" id="SSF47928">
    <property type="entry name" value="N-terminal domain of the delta subunit of the F1F0-ATP synthase"/>
    <property type="match status" value="1"/>
</dbReference>
<gene>
    <name evidence="7 8" type="primary">atpH</name>
    <name evidence="8" type="ORF">BUTYVIB_00547</name>
</gene>
<evidence type="ECO:0000256" key="3">
    <source>
        <dbReference type="ARBA" id="ARBA00022781"/>
    </source>
</evidence>
<dbReference type="GeneID" id="98919346"/>